<dbReference type="Gene3D" id="3.40.50.1240">
    <property type="entry name" value="Phosphoglycerate mutase-like"/>
    <property type="match status" value="1"/>
</dbReference>
<dbReference type="InterPro" id="IPR013078">
    <property type="entry name" value="His_Pase_superF_clade-1"/>
</dbReference>
<dbReference type="GO" id="GO:0016791">
    <property type="term" value="F:phosphatase activity"/>
    <property type="evidence" value="ECO:0007669"/>
    <property type="project" value="TreeGrafter"/>
</dbReference>
<evidence type="ECO:0000313" key="3">
    <source>
        <dbReference type="Proteomes" id="UP000523447"/>
    </source>
</evidence>
<dbReference type="PANTHER" id="PTHR48100:SF1">
    <property type="entry name" value="HISTIDINE PHOSPHATASE FAMILY PROTEIN-RELATED"/>
    <property type="match status" value="1"/>
</dbReference>
<organism evidence="2 3">
    <name type="scientific">Nocardia veterana</name>
    <dbReference type="NCBI Taxonomy" id="132249"/>
    <lineage>
        <taxon>Bacteria</taxon>
        <taxon>Bacillati</taxon>
        <taxon>Actinomycetota</taxon>
        <taxon>Actinomycetes</taxon>
        <taxon>Mycobacteriales</taxon>
        <taxon>Nocardiaceae</taxon>
        <taxon>Nocardia</taxon>
    </lineage>
</organism>
<dbReference type="Proteomes" id="UP000523447">
    <property type="component" value="Unassembled WGS sequence"/>
</dbReference>
<feature type="region of interest" description="Disordered" evidence="1">
    <location>
        <begin position="1"/>
        <end position="22"/>
    </location>
</feature>
<dbReference type="InterPro" id="IPR050275">
    <property type="entry name" value="PGM_Phosphatase"/>
</dbReference>
<gene>
    <name evidence="2" type="ORF">HGA07_19075</name>
</gene>
<dbReference type="PANTHER" id="PTHR48100">
    <property type="entry name" value="BROAD-SPECIFICITY PHOSPHATASE YOR283W-RELATED"/>
    <property type="match status" value="1"/>
</dbReference>
<evidence type="ECO:0000256" key="1">
    <source>
        <dbReference type="SAM" id="MobiDB-lite"/>
    </source>
</evidence>
<dbReference type="RefSeq" id="WP_051032299.1">
    <property type="nucleotide sequence ID" value="NZ_CAWPHS010000014.1"/>
</dbReference>
<comment type="caution">
    <text evidence="2">The sequence shown here is derived from an EMBL/GenBank/DDBJ whole genome shotgun (WGS) entry which is preliminary data.</text>
</comment>
<dbReference type="EMBL" id="JAAXPE010000021">
    <property type="protein sequence ID" value="NKY87724.1"/>
    <property type="molecule type" value="Genomic_DNA"/>
</dbReference>
<evidence type="ECO:0000313" key="2">
    <source>
        <dbReference type="EMBL" id="NKY87724.1"/>
    </source>
</evidence>
<dbReference type="GO" id="GO:0005737">
    <property type="term" value="C:cytoplasm"/>
    <property type="evidence" value="ECO:0007669"/>
    <property type="project" value="TreeGrafter"/>
</dbReference>
<reference evidence="2 3" key="1">
    <citation type="submission" date="2020-04" db="EMBL/GenBank/DDBJ databases">
        <title>MicrobeNet Type strains.</title>
        <authorList>
            <person name="Nicholson A.C."/>
        </authorList>
    </citation>
    <scope>NUCLEOTIDE SEQUENCE [LARGE SCALE GENOMIC DNA]</scope>
    <source>
        <strain evidence="2 3">DSM 44445</strain>
    </source>
</reference>
<dbReference type="SUPFAM" id="SSF53254">
    <property type="entry name" value="Phosphoglycerate mutase-like"/>
    <property type="match status" value="1"/>
</dbReference>
<sequence length="252" mass="27646">MTSTPNVTPLPDSVSIAESAEPDELTPTRYAMERGLLVIGERTELILLRHGQQVRTHTEAYRPGGPGLSEFGQIQARLTGEYLADVAADTSVTAVYCSDLNRAVETATIVAAAAAPGLEPMPDPALREVDMYSRDRGGADVSLDIQHRAGEEFRRTLRWDAFPNTETSDDFRRRIHQALTTIAERHPNERVLVVSHAGAISSFVAGLIGADPDMFYFAGHASVNRVYYGDDRFVPHSLNETGHLRVRAALTF</sequence>
<protein>
    <submittedName>
        <fullName evidence="2">Histidine phosphatase family protein</fullName>
    </submittedName>
</protein>
<keyword evidence="3" id="KW-1185">Reference proteome</keyword>
<accession>A0A7X6RJL9</accession>
<name>A0A7X6RJL9_9NOCA</name>
<dbReference type="InterPro" id="IPR029033">
    <property type="entry name" value="His_PPase_superfam"/>
</dbReference>
<dbReference type="CDD" id="cd07067">
    <property type="entry name" value="HP_PGM_like"/>
    <property type="match status" value="1"/>
</dbReference>
<dbReference type="Pfam" id="PF00300">
    <property type="entry name" value="His_Phos_1"/>
    <property type="match status" value="1"/>
</dbReference>
<dbReference type="SMART" id="SM00855">
    <property type="entry name" value="PGAM"/>
    <property type="match status" value="1"/>
</dbReference>
<proteinExistence type="predicted"/>
<dbReference type="AlphaFoldDB" id="A0A7X6RJL9"/>